<evidence type="ECO:0000256" key="1">
    <source>
        <dbReference type="SAM" id="MobiDB-lite"/>
    </source>
</evidence>
<evidence type="ECO:0000313" key="2">
    <source>
        <dbReference type="EMBL" id="KAH0561753.1"/>
    </source>
</evidence>
<name>A0AAV7IYI1_COTGL</name>
<dbReference type="EMBL" id="JAHXZJ010000374">
    <property type="protein sequence ID" value="KAH0561753.1"/>
    <property type="molecule type" value="Genomic_DNA"/>
</dbReference>
<reference evidence="2 3" key="1">
    <citation type="journal article" date="2021" name="J. Hered.">
        <title>A chromosome-level genome assembly of the parasitoid wasp, Cotesia glomerata (Hymenoptera: Braconidae).</title>
        <authorList>
            <person name="Pinto B.J."/>
            <person name="Weis J.J."/>
            <person name="Gamble T."/>
            <person name="Ode P.J."/>
            <person name="Paul R."/>
            <person name="Zaspel J.M."/>
        </authorList>
    </citation>
    <scope>NUCLEOTIDE SEQUENCE [LARGE SCALE GENOMIC DNA]</scope>
    <source>
        <strain evidence="2">CgM1</strain>
    </source>
</reference>
<feature type="compositionally biased region" description="Polar residues" evidence="1">
    <location>
        <begin position="87"/>
        <end position="98"/>
    </location>
</feature>
<dbReference type="AlphaFoldDB" id="A0AAV7IYI1"/>
<evidence type="ECO:0000313" key="3">
    <source>
        <dbReference type="Proteomes" id="UP000826195"/>
    </source>
</evidence>
<dbReference type="Proteomes" id="UP000826195">
    <property type="component" value="Unassembled WGS sequence"/>
</dbReference>
<proteinExistence type="predicted"/>
<accession>A0AAV7IYI1</accession>
<comment type="caution">
    <text evidence="2">The sequence shown here is derived from an EMBL/GenBank/DDBJ whole genome shotgun (WGS) entry which is preliminary data.</text>
</comment>
<keyword evidence="3" id="KW-1185">Reference proteome</keyword>
<organism evidence="2 3">
    <name type="scientific">Cotesia glomerata</name>
    <name type="common">Lepidopteran parasitic wasp</name>
    <name type="synonym">Apanteles glomeratus</name>
    <dbReference type="NCBI Taxonomy" id="32391"/>
    <lineage>
        <taxon>Eukaryota</taxon>
        <taxon>Metazoa</taxon>
        <taxon>Ecdysozoa</taxon>
        <taxon>Arthropoda</taxon>
        <taxon>Hexapoda</taxon>
        <taxon>Insecta</taxon>
        <taxon>Pterygota</taxon>
        <taxon>Neoptera</taxon>
        <taxon>Endopterygota</taxon>
        <taxon>Hymenoptera</taxon>
        <taxon>Apocrita</taxon>
        <taxon>Ichneumonoidea</taxon>
        <taxon>Braconidae</taxon>
        <taxon>Microgastrinae</taxon>
        <taxon>Cotesia</taxon>
    </lineage>
</organism>
<protein>
    <submittedName>
        <fullName evidence="2">Uncharacterized protein</fullName>
    </submittedName>
</protein>
<feature type="region of interest" description="Disordered" evidence="1">
    <location>
        <begin position="87"/>
        <end position="106"/>
    </location>
</feature>
<sequence length="106" mass="11956">MTKPLVRFPEGPYGRAKGENVLRPRSPWPALVTPPPWYWTRLDHLVQTEQAAQEIEDFLWNSTTKLHPSNSPWKLVNTLERVASNNNSRSSTIATTGTLKRGCEGA</sequence>
<gene>
    <name evidence="2" type="ORF">KQX54_019245</name>
</gene>